<comment type="caution">
    <text evidence="1">The sequence shown here is derived from an EMBL/GenBank/DDBJ whole genome shotgun (WGS) entry which is preliminary data.</text>
</comment>
<dbReference type="AlphaFoldDB" id="T1C0A3"/>
<name>T1C0A3_9ZZZZ</name>
<reference evidence="1" key="1">
    <citation type="submission" date="2013-08" db="EMBL/GenBank/DDBJ databases">
        <authorList>
            <person name="Mendez C."/>
            <person name="Richter M."/>
            <person name="Ferrer M."/>
            <person name="Sanchez J."/>
        </authorList>
    </citation>
    <scope>NUCLEOTIDE SEQUENCE</scope>
</reference>
<evidence type="ECO:0000313" key="1">
    <source>
        <dbReference type="EMBL" id="EQD74258.1"/>
    </source>
</evidence>
<dbReference type="PANTHER" id="PTHR34614:SF2">
    <property type="entry name" value="TRANSPOSASE IS4-LIKE DOMAIN-CONTAINING PROTEIN"/>
    <property type="match status" value="1"/>
</dbReference>
<gene>
    <name evidence="1" type="ORF">B1A_04553</name>
</gene>
<feature type="non-terminal residue" evidence="1">
    <location>
        <position position="1"/>
    </location>
</feature>
<dbReference type="SUPFAM" id="SSF53098">
    <property type="entry name" value="Ribonuclease H-like"/>
    <property type="match status" value="1"/>
</dbReference>
<accession>T1C0A3</accession>
<dbReference type="PANTHER" id="PTHR34614">
    <property type="match status" value="1"/>
</dbReference>
<reference evidence="1" key="2">
    <citation type="journal article" date="2014" name="ISME J.">
        <title>Microbial stratification in low pH oxic and suboxic macroscopic growths along an acid mine drainage.</title>
        <authorList>
            <person name="Mendez-Garcia C."/>
            <person name="Mesa V."/>
            <person name="Sprenger R.R."/>
            <person name="Richter M."/>
            <person name="Diez M.S."/>
            <person name="Solano J."/>
            <person name="Bargiela R."/>
            <person name="Golyshina O.V."/>
            <person name="Manteca A."/>
            <person name="Ramos J.L."/>
            <person name="Gallego J.R."/>
            <person name="Llorente I."/>
            <person name="Martins Dos Santos V.A."/>
            <person name="Jensen O.N."/>
            <person name="Pelaez A.I."/>
            <person name="Sanchez J."/>
            <person name="Ferrer M."/>
        </authorList>
    </citation>
    <scope>NUCLEOTIDE SEQUENCE</scope>
</reference>
<protein>
    <recommendedName>
        <fullName evidence="2">Transposase IS4 family protein</fullName>
    </recommendedName>
</protein>
<dbReference type="InterPro" id="IPR012337">
    <property type="entry name" value="RNaseH-like_sf"/>
</dbReference>
<dbReference type="EMBL" id="AUZX01003312">
    <property type="protein sequence ID" value="EQD74258.1"/>
    <property type="molecule type" value="Genomic_DNA"/>
</dbReference>
<organism evidence="1">
    <name type="scientific">mine drainage metagenome</name>
    <dbReference type="NCBI Taxonomy" id="410659"/>
    <lineage>
        <taxon>unclassified sequences</taxon>
        <taxon>metagenomes</taxon>
        <taxon>ecological metagenomes</taxon>
    </lineage>
</organism>
<evidence type="ECO:0008006" key="2">
    <source>
        <dbReference type="Google" id="ProtNLM"/>
    </source>
</evidence>
<feature type="non-terminal residue" evidence="1">
    <location>
        <position position="150"/>
    </location>
</feature>
<sequence>VGPGSFDYQIDEDSVSAEAATDGIYVIRTTVPDGEANQAQVVEFYKNLANVEKVFRSLKSIDINVRPVRHFLENRVRAHVFLCVLSAHLLHFAKEKLAPLTFRDTERPIPTSPVAKKVVSDSAKAKAAAKVNENGEAVTSLRTLFQELDT</sequence>
<proteinExistence type="predicted"/>